<evidence type="ECO:0000313" key="2">
    <source>
        <dbReference type="Proteomes" id="UP000749559"/>
    </source>
</evidence>
<dbReference type="OrthoDB" id="6514241at2759"/>
<dbReference type="EMBL" id="CAIIXF020000008">
    <property type="protein sequence ID" value="CAH1793085.1"/>
    <property type="molecule type" value="Genomic_DNA"/>
</dbReference>
<dbReference type="AlphaFoldDB" id="A0A8J1Y547"/>
<organism evidence="1 2">
    <name type="scientific">Owenia fusiformis</name>
    <name type="common">Polychaete worm</name>
    <dbReference type="NCBI Taxonomy" id="6347"/>
    <lineage>
        <taxon>Eukaryota</taxon>
        <taxon>Metazoa</taxon>
        <taxon>Spiralia</taxon>
        <taxon>Lophotrochozoa</taxon>
        <taxon>Annelida</taxon>
        <taxon>Polychaeta</taxon>
        <taxon>Sedentaria</taxon>
        <taxon>Canalipalpata</taxon>
        <taxon>Sabellida</taxon>
        <taxon>Oweniida</taxon>
        <taxon>Oweniidae</taxon>
        <taxon>Owenia</taxon>
    </lineage>
</organism>
<dbReference type="PANTHER" id="PTHR16260:SF3">
    <property type="entry name" value="CHROMOSOME 14 OPEN READING FRAME 119-LIKE-RELATED"/>
    <property type="match status" value="1"/>
</dbReference>
<dbReference type="InterPro" id="IPR028019">
    <property type="entry name" value="DUF4508"/>
</dbReference>
<reference evidence="1" key="1">
    <citation type="submission" date="2022-03" db="EMBL/GenBank/DDBJ databases">
        <authorList>
            <person name="Martin C."/>
        </authorList>
    </citation>
    <scope>NUCLEOTIDE SEQUENCE</scope>
</reference>
<dbReference type="Proteomes" id="UP000749559">
    <property type="component" value="Unassembled WGS sequence"/>
</dbReference>
<sequence length="120" mass="13806">MNLGNLAVQAVMTSSCTESEMNCVIHWFTSWTTFQRADFGKELLKIAVPESVDNLFEAMGTLNVNNKPPSIFKCQLKLFLQWFDNWNEAERNNLMIRIQQCDPSFMAELNAEIAQLKQNL</sequence>
<proteinExistence type="predicted"/>
<accession>A0A8J1Y547</accession>
<protein>
    <submittedName>
        <fullName evidence="1">Uncharacterized protein</fullName>
    </submittedName>
</protein>
<comment type="caution">
    <text evidence="1">The sequence shown here is derived from an EMBL/GenBank/DDBJ whole genome shotgun (WGS) entry which is preliminary data.</text>
</comment>
<keyword evidence="2" id="KW-1185">Reference proteome</keyword>
<name>A0A8J1Y547_OWEFU</name>
<evidence type="ECO:0000313" key="1">
    <source>
        <dbReference type="EMBL" id="CAH1793085.1"/>
    </source>
</evidence>
<dbReference type="PANTHER" id="PTHR16260">
    <property type="entry name" value="SIMILAR TO 1700123O20RIK PROTEIN"/>
    <property type="match status" value="1"/>
</dbReference>
<gene>
    <name evidence="1" type="ORF">OFUS_LOCUS17981</name>
</gene>
<dbReference type="Pfam" id="PF14969">
    <property type="entry name" value="DUF4508"/>
    <property type="match status" value="1"/>
</dbReference>